<proteinExistence type="inferred from homology"/>
<evidence type="ECO:0000256" key="9">
    <source>
        <dbReference type="ARBA" id="ARBA00022946"/>
    </source>
</evidence>
<gene>
    <name evidence="13" type="ORF">PYX00_004977</name>
</gene>
<evidence type="ECO:0000256" key="1">
    <source>
        <dbReference type="ARBA" id="ARBA00001947"/>
    </source>
</evidence>
<keyword evidence="6" id="KW-0479">Metal-binding</keyword>
<dbReference type="AlphaFoldDB" id="A0AAW2I7I7"/>
<dbReference type="InterPro" id="IPR007863">
    <property type="entry name" value="Peptidase_M16_C"/>
</dbReference>
<evidence type="ECO:0000256" key="3">
    <source>
        <dbReference type="ARBA" id="ARBA00007575"/>
    </source>
</evidence>
<keyword evidence="7" id="KW-0378">Hydrolase</keyword>
<dbReference type="InterPro" id="IPR011249">
    <property type="entry name" value="Metalloenz_LuxS/M16"/>
</dbReference>
<dbReference type="FunFam" id="3.30.830.10:FF:000013">
    <property type="entry name" value="Mitochondrial presequence protease"/>
    <property type="match status" value="1"/>
</dbReference>
<dbReference type="PANTHER" id="PTHR43016:SF13">
    <property type="entry name" value="PRESEQUENCE PROTEASE, MITOCHONDRIAL"/>
    <property type="match status" value="1"/>
</dbReference>
<evidence type="ECO:0000256" key="5">
    <source>
        <dbReference type="ARBA" id="ARBA00022670"/>
    </source>
</evidence>
<comment type="cofactor">
    <cofactor evidence="1">
        <name>Zn(2+)</name>
        <dbReference type="ChEBI" id="CHEBI:29105"/>
    </cofactor>
</comment>
<dbReference type="SUPFAM" id="SSF63411">
    <property type="entry name" value="LuxS/MPP-like metallohydrolase"/>
    <property type="match status" value="4"/>
</dbReference>
<evidence type="ECO:0000256" key="8">
    <source>
        <dbReference type="ARBA" id="ARBA00022833"/>
    </source>
</evidence>
<keyword evidence="5" id="KW-0645">Protease</keyword>
<dbReference type="FunFam" id="3.30.830.10:FF:000009">
    <property type="entry name" value="Presequence protease, mitochondrial"/>
    <property type="match status" value="1"/>
</dbReference>
<dbReference type="GO" id="GO:0046872">
    <property type="term" value="F:metal ion binding"/>
    <property type="evidence" value="ECO:0007669"/>
    <property type="project" value="UniProtKB-KW"/>
</dbReference>
<accession>A0AAW2I7I7</accession>
<evidence type="ECO:0000313" key="13">
    <source>
        <dbReference type="EMBL" id="KAL0277828.1"/>
    </source>
</evidence>
<evidence type="ECO:0000256" key="4">
    <source>
        <dbReference type="ARBA" id="ARBA00020167"/>
    </source>
</evidence>
<dbReference type="InterPro" id="IPR055130">
    <property type="entry name" value="PreP_C"/>
</dbReference>
<reference evidence="13" key="1">
    <citation type="journal article" date="2024" name="Gigascience">
        <title>Chromosome-level genome of the poultry shaft louse Menopon gallinae provides insight into the host-switching and adaptive evolution of parasitic lice.</title>
        <authorList>
            <person name="Xu Y."/>
            <person name="Ma L."/>
            <person name="Liu S."/>
            <person name="Liang Y."/>
            <person name="Liu Q."/>
            <person name="He Z."/>
            <person name="Tian L."/>
            <person name="Duan Y."/>
            <person name="Cai W."/>
            <person name="Li H."/>
            <person name="Song F."/>
        </authorList>
    </citation>
    <scope>NUCLEOTIDE SEQUENCE</scope>
    <source>
        <strain evidence="13">Cailab_2023a</strain>
    </source>
</reference>
<evidence type="ECO:0000256" key="6">
    <source>
        <dbReference type="ARBA" id="ARBA00022723"/>
    </source>
</evidence>
<protein>
    <recommendedName>
        <fullName evidence="4">Presequence protease, mitochondrial</fullName>
    </recommendedName>
</protein>
<feature type="domain" description="Peptidase M16C associated" evidence="12">
    <location>
        <begin position="568"/>
        <end position="813"/>
    </location>
</feature>
<comment type="similarity">
    <text evidence="3">Belongs to the peptidase M16 family. PreP subfamily.</text>
</comment>
<evidence type="ECO:0000256" key="2">
    <source>
        <dbReference type="ARBA" id="ARBA00004173"/>
    </source>
</evidence>
<evidence type="ECO:0000256" key="7">
    <source>
        <dbReference type="ARBA" id="ARBA00022801"/>
    </source>
</evidence>
<dbReference type="Pfam" id="PF05193">
    <property type="entry name" value="Peptidase_M16_C"/>
    <property type="match status" value="1"/>
</dbReference>
<dbReference type="Gene3D" id="3.30.830.10">
    <property type="entry name" value="Metalloenzyme, LuxS/M16 peptidase-like"/>
    <property type="match status" value="4"/>
</dbReference>
<dbReference type="InterPro" id="IPR013578">
    <property type="entry name" value="Peptidase_M16C_assoc"/>
</dbReference>
<dbReference type="GO" id="GO:0016485">
    <property type="term" value="P:protein processing"/>
    <property type="evidence" value="ECO:0007669"/>
    <property type="project" value="TreeGrafter"/>
</dbReference>
<name>A0AAW2I7I7_9NEOP</name>
<dbReference type="GO" id="GO:0005759">
    <property type="term" value="C:mitochondrial matrix"/>
    <property type="evidence" value="ECO:0007669"/>
    <property type="project" value="TreeGrafter"/>
</dbReference>
<evidence type="ECO:0000256" key="10">
    <source>
        <dbReference type="ARBA" id="ARBA00023049"/>
    </source>
</evidence>
<keyword evidence="9" id="KW-0809">Transit peptide</keyword>
<comment type="subcellular location">
    <subcellularLocation>
        <location evidence="2">Mitochondrion</location>
    </subcellularLocation>
</comment>
<dbReference type="FunFam" id="3.30.830.10:FF:000011">
    <property type="entry name" value="Presequence protease, mitochondrial"/>
    <property type="match status" value="1"/>
</dbReference>
<dbReference type="EMBL" id="JARGDH010000002">
    <property type="protein sequence ID" value="KAL0277828.1"/>
    <property type="molecule type" value="Genomic_DNA"/>
</dbReference>
<sequence length="1073" mass="121937">MYVAGNNIWPQAEVWGFRVRVWWNRINKMAHLLKNSKKFHTCIQKQSVQNSVIRRQLCGVTNVKCKIPLLVRSKTTETRAQVHAELPVQKESAVNYRVCNLAVGDKLNGFVVQQVEKIPEFSLVAVKLIHEATKAEYFHIDREDSNNAFSVLFRTTPTDSTGLPHILEHTTLCGSIKYPCRDPFFKMLNRSLATFMNAMTAPDWTMYPFLTQNPKDYRNLMSVYLDAVYRPLLKETDFNQEGWRLEHIDPQNKSSPIIIKGVVFNEMKGVFSDNQNLFHEALMNNILPSHTYSVCSGGDPVHIPKLAYKDLVDFHNNYYSPFNAKYYSYGNIPVVEHLKFIDEEYLQNSDLTKKGEVSTVVPPEKRWTEPVRKHITCRPDPLSADETKQSNIAISHLCCSITDIDECFILKIISELLTSGPNSSFYKTLIEPNIGSGFSPVTGFEGETRDTYFTVGLQGVSPEDFPRIIKIFDDTIDNVIKNGFDPEHLESILHSIELNLKHQTSNFGLSLLFNVASTWNHGGDIIDSLKIESKIKKLRKHCAEDPKFLQKKVKKYLKDNKHKLILTMSPDPNYDEKRKEMEEALLREKLKDLNEEMKDKVYADGLKLLSEQQNDDKSCLPTLTIKDLNKDIEPEDYIQRTISNIPILLVPQPTNGITYFRGILNTTNFKEDLSLLPLFALISTKMGTVKHNFKDFHKLITLKTGGLSIGTHFITDTKALDRFEESLTISSYCLNKNLDDMFHLWLELFQEMKLSDVNRFETLVKAEAADLVNGVVRMGHKYAALAAMSLISSAGKVKEQRNGMTYVNLMKNVVQSPPEEVLSKMKRIKDAVTSQTQMRFSSNVLEGTEDVVLEKAGTFIRNISGSPAEKINFQEPNPSNLGHGGIYHVLPLDVNFASKAINAVPYEHEDFPALRVLTRLLTMKFLHPEIREKAGAYGSGLNLSQSGLLTFYSYSDPNPSNSLKVFDRSASWLLEKNFTQEDVDEAKLGIFQAVDAPIPPGDKGMRQFLFGVSDEALRKHRFGLMKVTIDELIEVGVKYLDEKTESLVGRAVIGRENKSIIEDSSHKWKIYSP</sequence>
<keyword evidence="8" id="KW-0862">Zinc</keyword>
<organism evidence="13">
    <name type="scientific">Menopon gallinae</name>
    <name type="common">poultry shaft louse</name>
    <dbReference type="NCBI Taxonomy" id="328185"/>
    <lineage>
        <taxon>Eukaryota</taxon>
        <taxon>Metazoa</taxon>
        <taxon>Ecdysozoa</taxon>
        <taxon>Arthropoda</taxon>
        <taxon>Hexapoda</taxon>
        <taxon>Insecta</taxon>
        <taxon>Pterygota</taxon>
        <taxon>Neoptera</taxon>
        <taxon>Paraneoptera</taxon>
        <taxon>Psocodea</taxon>
        <taxon>Troctomorpha</taxon>
        <taxon>Phthiraptera</taxon>
        <taxon>Amblycera</taxon>
        <taxon>Menoponidae</taxon>
        <taxon>Menopon</taxon>
    </lineage>
</organism>
<keyword evidence="11" id="KW-0496">Mitochondrion</keyword>
<dbReference type="Pfam" id="PF22516">
    <property type="entry name" value="PreP_C"/>
    <property type="match status" value="1"/>
</dbReference>
<comment type="caution">
    <text evidence="13">The sequence shown here is derived from an EMBL/GenBank/DDBJ whole genome shotgun (WGS) entry which is preliminary data.</text>
</comment>
<evidence type="ECO:0000256" key="11">
    <source>
        <dbReference type="ARBA" id="ARBA00023128"/>
    </source>
</evidence>
<dbReference type="GO" id="GO:0004222">
    <property type="term" value="F:metalloendopeptidase activity"/>
    <property type="evidence" value="ECO:0007669"/>
    <property type="project" value="TreeGrafter"/>
</dbReference>
<dbReference type="Pfam" id="PF08367">
    <property type="entry name" value="M16C_assoc"/>
    <property type="match status" value="1"/>
</dbReference>
<keyword evidence="10" id="KW-0482">Metalloprotease</keyword>
<evidence type="ECO:0000259" key="12">
    <source>
        <dbReference type="SMART" id="SM01264"/>
    </source>
</evidence>
<dbReference type="SMART" id="SM01264">
    <property type="entry name" value="M16C_associated"/>
    <property type="match status" value="1"/>
</dbReference>
<dbReference type="PANTHER" id="PTHR43016">
    <property type="entry name" value="PRESEQUENCE PROTEASE"/>
    <property type="match status" value="1"/>
</dbReference>